<evidence type="ECO:0000256" key="1">
    <source>
        <dbReference type="SAM" id="Phobius"/>
    </source>
</evidence>
<evidence type="ECO:0000313" key="2">
    <source>
        <dbReference type="EMBL" id="MCY6370598.1"/>
    </source>
</evidence>
<feature type="transmembrane region" description="Helical" evidence="1">
    <location>
        <begin position="5"/>
        <end position="22"/>
    </location>
</feature>
<comment type="caution">
    <text evidence="2">The sequence shown here is derived from an EMBL/GenBank/DDBJ whole genome shotgun (WGS) entry which is preliminary data.</text>
</comment>
<reference evidence="2" key="1">
    <citation type="submission" date="2022-12" db="EMBL/GenBank/DDBJ databases">
        <authorList>
            <person name="Wang J."/>
        </authorList>
    </citation>
    <scope>NUCLEOTIDE SEQUENCE</scope>
    <source>
        <strain evidence="2">HY-42-06</strain>
    </source>
</reference>
<keyword evidence="1" id="KW-1133">Transmembrane helix</keyword>
<keyword evidence="1" id="KW-0812">Transmembrane</keyword>
<dbReference type="EMBL" id="JAPQES010000002">
    <property type="protein sequence ID" value="MCY6370598.1"/>
    <property type="molecule type" value="Genomic_DNA"/>
</dbReference>
<gene>
    <name evidence="2" type="ORF">OXH55_08135</name>
</gene>
<keyword evidence="3" id="KW-1185">Reference proteome</keyword>
<dbReference type="Proteomes" id="UP001079657">
    <property type="component" value="Unassembled WGS sequence"/>
</dbReference>
<sequence length="249" mass="28584">MLVNRIKFIIITFIIMITLLILTNNPIISGGITFTIIMVGYIIIAYIRGKKRLNLIEENCDPQAFIEATEKQRSITGKNPKINTYLNIDEAVGLILHGEFQKAKEALLSIDKSYLSLKNGTLLVYTINLISCLYELGEISYAEEIFETQIPILSPVNPRMKLAMKLLVAERLFFLNRYEESKEKIQPLLSEKISKRIKVSILYKLAQIDEKNGEFESAQRRYKKVVDEGNKLWIAIQAKQNLLDIKKNT</sequence>
<protein>
    <recommendedName>
        <fullName evidence="4">Tetratricopeptide repeat protein</fullName>
    </recommendedName>
</protein>
<name>A0ABT4CNG2_9CLOT</name>
<evidence type="ECO:0008006" key="4">
    <source>
        <dbReference type="Google" id="ProtNLM"/>
    </source>
</evidence>
<dbReference type="Gene3D" id="1.25.40.10">
    <property type="entry name" value="Tetratricopeptide repeat domain"/>
    <property type="match status" value="1"/>
</dbReference>
<accession>A0ABT4CNG2</accession>
<evidence type="ECO:0000313" key="3">
    <source>
        <dbReference type="Proteomes" id="UP001079657"/>
    </source>
</evidence>
<proteinExistence type="predicted"/>
<dbReference type="RefSeq" id="WP_268049336.1">
    <property type="nucleotide sequence ID" value="NZ_JAPQES010000002.1"/>
</dbReference>
<dbReference type="SUPFAM" id="SSF48452">
    <property type="entry name" value="TPR-like"/>
    <property type="match status" value="1"/>
</dbReference>
<dbReference type="InterPro" id="IPR011990">
    <property type="entry name" value="TPR-like_helical_dom_sf"/>
</dbReference>
<organism evidence="2 3">
    <name type="scientific">Clostridium ganghwense</name>
    <dbReference type="NCBI Taxonomy" id="312089"/>
    <lineage>
        <taxon>Bacteria</taxon>
        <taxon>Bacillati</taxon>
        <taxon>Bacillota</taxon>
        <taxon>Clostridia</taxon>
        <taxon>Eubacteriales</taxon>
        <taxon>Clostridiaceae</taxon>
        <taxon>Clostridium</taxon>
    </lineage>
</organism>
<keyword evidence="1" id="KW-0472">Membrane</keyword>
<feature type="transmembrane region" description="Helical" evidence="1">
    <location>
        <begin position="28"/>
        <end position="47"/>
    </location>
</feature>